<comment type="cofactor">
    <cofactor evidence="1">
        <name>Fe cation</name>
        <dbReference type="ChEBI" id="CHEBI:24875"/>
    </cofactor>
</comment>
<dbReference type="InterPro" id="IPR017941">
    <property type="entry name" value="Rieske_2Fe-2S"/>
</dbReference>
<dbReference type="Gene3D" id="2.102.10.10">
    <property type="entry name" value="Rieske [2Fe-2S] iron-sulphur domain"/>
    <property type="match status" value="1"/>
</dbReference>
<reference evidence="18" key="2">
    <citation type="submission" date="2020-09" db="EMBL/GenBank/DDBJ databases">
        <authorList>
            <person name="Sun Q."/>
            <person name="Kim S."/>
        </authorList>
    </citation>
    <scope>NUCLEOTIDE SEQUENCE</scope>
    <source>
        <strain evidence="18">KCTC 23430</strain>
    </source>
</reference>
<dbReference type="GO" id="GO:0008203">
    <property type="term" value="P:cholesterol metabolic process"/>
    <property type="evidence" value="ECO:0007669"/>
    <property type="project" value="InterPro"/>
</dbReference>
<evidence type="ECO:0000259" key="17">
    <source>
        <dbReference type="PROSITE" id="PS51296"/>
    </source>
</evidence>
<comment type="catalytic activity">
    <reaction evidence="15">
        <text>cholesterol + NADH + O2 + H(+) = 7-dehydrocholesterol + NAD(+) + 2 H2O</text>
        <dbReference type="Rhea" id="RHEA:51644"/>
        <dbReference type="ChEBI" id="CHEBI:15377"/>
        <dbReference type="ChEBI" id="CHEBI:15378"/>
        <dbReference type="ChEBI" id="CHEBI:15379"/>
        <dbReference type="ChEBI" id="CHEBI:16113"/>
        <dbReference type="ChEBI" id="CHEBI:17759"/>
        <dbReference type="ChEBI" id="CHEBI:57540"/>
        <dbReference type="ChEBI" id="CHEBI:57945"/>
        <dbReference type="EC" id="1.14.19.21"/>
    </reaction>
    <physiologicalReaction direction="left-to-right" evidence="15">
        <dbReference type="Rhea" id="RHEA:51645"/>
    </physiologicalReaction>
</comment>
<dbReference type="SUPFAM" id="SSF50022">
    <property type="entry name" value="ISP domain"/>
    <property type="match status" value="1"/>
</dbReference>
<dbReference type="Proteomes" id="UP000644693">
    <property type="component" value="Unassembled WGS sequence"/>
</dbReference>
<comment type="subcellular location">
    <subcellularLocation>
        <location evidence="2">Membrane</location>
    </subcellularLocation>
</comment>
<evidence type="ECO:0000256" key="9">
    <source>
        <dbReference type="ARBA" id="ARBA00023004"/>
    </source>
</evidence>
<dbReference type="Gene3D" id="3.90.380.10">
    <property type="entry name" value="Naphthalene 1,2-dioxygenase Alpha Subunit, Chain A, domain 1"/>
    <property type="match status" value="1"/>
</dbReference>
<evidence type="ECO:0000256" key="10">
    <source>
        <dbReference type="ARBA" id="ARBA00023014"/>
    </source>
</evidence>
<comment type="similarity">
    <text evidence="13">Belongs to the cholesterol 7-desaturase family.</text>
</comment>
<dbReference type="GO" id="GO:0046872">
    <property type="term" value="F:metal ion binding"/>
    <property type="evidence" value="ECO:0007669"/>
    <property type="project" value="UniProtKB-KW"/>
</dbReference>
<keyword evidence="10" id="KW-0411">Iron-sulfur</keyword>
<keyword evidence="11" id="KW-0472">Membrane</keyword>
<evidence type="ECO:0000256" key="11">
    <source>
        <dbReference type="ARBA" id="ARBA00023136"/>
    </source>
</evidence>
<dbReference type="GO" id="GO:0170056">
    <property type="term" value="F:cholesterol 7-desaturase [NAD(P)H] activity"/>
    <property type="evidence" value="ECO:0007669"/>
    <property type="project" value="UniProtKB-EC"/>
</dbReference>
<comment type="catalytic activity">
    <reaction evidence="16">
        <text>cholesterol + NADPH + O2 + H(+) = 7-dehydrocholesterol + NADP(+) + 2 H2O</text>
        <dbReference type="Rhea" id="RHEA:45024"/>
        <dbReference type="ChEBI" id="CHEBI:15377"/>
        <dbReference type="ChEBI" id="CHEBI:15378"/>
        <dbReference type="ChEBI" id="CHEBI:15379"/>
        <dbReference type="ChEBI" id="CHEBI:16113"/>
        <dbReference type="ChEBI" id="CHEBI:17759"/>
        <dbReference type="ChEBI" id="CHEBI:57783"/>
        <dbReference type="ChEBI" id="CHEBI:58349"/>
        <dbReference type="EC" id="1.14.19.21"/>
    </reaction>
    <physiologicalReaction direction="left-to-right" evidence="16">
        <dbReference type="Rhea" id="RHEA:45025"/>
    </physiologicalReaction>
</comment>
<dbReference type="InterPro" id="IPR050584">
    <property type="entry name" value="Cholesterol_7-desaturase"/>
</dbReference>
<dbReference type="GO" id="GO:0005737">
    <property type="term" value="C:cytoplasm"/>
    <property type="evidence" value="ECO:0007669"/>
    <property type="project" value="TreeGrafter"/>
</dbReference>
<dbReference type="EC" id="1.14.19.21" evidence="14"/>
<dbReference type="InterPro" id="IPR045605">
    <property type="entry name" value="KshA-like_C"/>
</dbReference>
<evidence type="ECO:0000256" key="1">
    <source>
        <dbReference type="ARBA" id="ARBA00001962"/>
    </source>
</evidence>
<dbReference type="Pfam" id="PF00355">
    <property type="entry name" value="Rieske"/>
    <property type="match status" value="1"/>
</dbReference>
<evidence type="ECO:0000256" key="12">
    <source>
        <dbReference type="ARBA" id="ARBA00025712"/>
    </source>
</evidence>
<sequence>MALAADYNLGPNTFPRGWFIVAESKELDDGPLAVRFFGEDLALYRGESGKPVLLDAYCAHMGTHLTASESAMIVKNGEQIEGDSIRCPYHGWRYGPDGQVNDIPYFDGPCPKSAAIRSYPVVDNMGCIMAWYDPDGREPDYQPPMLSQWDDPQWVQWELDHLGELAIHPQEILDNMADARHLGPTHGAPCEYFANEFKDHVYIQRQGGPMQLYQTYLQTTTWYTGPGLLLSKQVFAGNEIYELIANTPIEDGLVKAWHAILYKGQSNPASAEDKAAAREAQAGALEAFGADFNVWQNKRPALRIMQLKTDGPFRLGRKWYSQFYAKPEDMSDIQAEVNGEHLTQGLKTPEEVNHNIDGDLRFTA</sequence>
<dbReference type="PANTHER" id="PTHR21266:SF32">
    <property type="entry name" value="CHOLESTEROL 7-DESATURASE NVD"/>
    <property type="match status" value="1"/>
</dbReference>
<comment type="caution">
    <text evidence="18">The sequence shown here is derived from an EMBL/GenBank/DDBJ whole genome shotgun (WGS) entry which is preliminary data.</text>
</comment>
<evidence type="ECO:0000256" key="3">
    <source>
        <dbReference type="ARBA" id="ARBA00004972"/>
    </source>
</evidence>
<evidence type="ECO:0000256" key="16">
    <source>
        <dbReference type="ARBA" id="ARBA00049548"/>
    </source>
</evidence>
<keyword evidence="8" id="KW-0560">Oxidoreductase</keyword>
<dbReference type="PANTHER" id="PTHR21266">
    <property type="entry name" value="IRON-SULFUR DOMAIN CONTAINING PROTEIN"/>
    <property type="match status" value="1"/>
</dbReference>
<keyword evidence="19" id="KW-1185">Reference proteome</keyword>
<evidence type="ECO:0000256" key="14">
    <source>
        <dbReference type="ARBA" id="ARBA00026095"/>
    </source>
</evidence>
<evidence type="ECO:0000256" key="8">
    <source>
        <dbReference type="ARBA" id="ARBA00023002"/>
    </source>
</evidence>
<evidence type="ECO:0000256" key="13">
    <source>
        <dbReference type="ARBA" id="ARBA00025729"/>
    </source>
</evidence>
<evidence type="ECO:0000256" key="15">
    <source>
        <dbReference type="ARBA" id="ARBA00047853"/>
    </source>
</evidence>
<keyword evidence="9" id="KW-0408">Iron</keyword>
<evidence type="ECO:0000256" key="2">
    <source>
        <dbReference type="ARBA" id="ARBA00004370"/>
    </source>
</evidence>
<dbReference type="SUPFAM" id="SSF55961">
    <property type="entry name" value="Bet v1-like"/>
    <property type="match status" value="1"/>
</dbReference>
<evidence type="ECO:0000313" key="18">
    <source>
        <dbReference type="EMBL" id="GHD35941.1"/>
    </source>
</evidence>
<dbReference type="Pfam" id="PF19298">
    <property type="entry name" value="KshA_C"/>
    <property type="match status" value="1"/>
</dbReference>
<dbReference type="RefSeq" id="WP_189477982.1">
    <property type="nucleotide sequence ID" value="NZ_BMYM01000002.1"/>
</dbReference>
<comment type="pathway">
    <text evidence="3">Hormone biosynthesis.</text>
</comment>
<evidence type="ECO:0000256" key="7">
    <source>
        <dbReference type="ARBA" id="ARBA00022989"/>
    </source>
</evidence>
<dbReference type="PROSITE" id="PS51296">
    <property type="entry name" value="RIESKE"/>
    <property type="match status" value="1"/>
</dbReference>
<protein>
    <recommendedName>
        <fullName evidence="14">cholesterol 7-desaturase</fullName>
        <ecNumber evidence="14">1.14.19.21</ecNumber>
    </recommendedName>
</protein>
<feature type="domain" description="Rieske" evidence="17">
    <location>
        <begin position="18"/>
        <end position="130"/>
    </location>
</feature>
<comment type="pathway">
    <text evidence="12">Steroid hormone biosynthesis; dafachronic acid biosynthesis.</text>
</comment>
<proteinExistence type="inferred from homology"/>
<keyword evidence="5" id="KW-0001">2Fe-2S</keyword>
<evidence type="ECO:0000256" key="6">
    <source>
        <dbReference type="ARBA" id="ARBA00022723"/>
    </source>
</evidence>
<dbReference type="GO" id="GO:0016020">
    <property type="term" value="C:membrane"/>
    <property type="evidence" value="ECO:0007669"/>
    <property type="project" value="UniProtKB-SubCell"/>
</dbReference>
<evidence type="ECO:0000256" key="4">
    <source>
        <dbReference type="ARBA" id="ARBA00022692"/>
    </source>
</evidence>
<dbReference type="CDD" id="cd03469">
    <property type="entry name" value="Rieske_RO_Alpha_N"/>
    <property type="match status" value="1"/>
</dbReference>
<dbReference type="AlphaFoldDB" id="A0A918XL80"/>
<keyword evidence="4" id="KW-0812">Transmembrane</keyword>
<evidence type="ECO:0000313" key="19">
    <source>
        <dbReference type="Proteomes" id="UP000644693"/>
    </source>
</evidence>
<dbReference type="EMBL" id="BMYM01000002">
    <property type="protein sequence ID" value="GHD35941.1"/>
    <property type="molecule type" value="Genomic_DNA"/>
</dbReference>
<evidence type="ECO:0000256" key="5">
    <source>
        <dbReference type="ARBA" id="ARBA00022714"/>
    </source>
</evidence>
<dbReference type="InterPro" id="IPR036922">
    <property type="entry name" value="Rieske_2Fe-2S_sf"/>
</dbReference>
<dbReference type="GO" id="GO:0051537">
    <property type="term" value="F:2 iron, 2 sulfur cluster binding"/>
    <property type="evidence" value="ECO:0007669"/>
    <property type="project" value="UniProtKB-KW"/>
</dbReference>
<keyword evidence="7" id="KW-1133">Transmembrane helix</keyword>
<accession>A0A918XL80</accession>
<name>A0A918XL80_9GAMM</name>
<gene>
    <name evidence="18" type="ORF">GCM10007053_23520</name>
</gene>
<reference evidence="18" key="1">
    <citation type="journal article" date="2014" name="Int. J. Syst. Evol. Microbiol.">
        <title>Complete genome sequence of Corynebacterium casei LMG S-19264T (=DSM 44701T), isolated from a smear-ripened cheese.</title>
        <authorList>
            <consortium name="US DOE Joint Genome Institute (JGI-PGF)"/>
            <person name="Walter F."/>
            <person name="Albersmeier A."/>
            <person name="Kalinowski J."/>
            <person name="Ruckert C."/>
        </authorList>
    </citation>
    <scope>NUCLEOTIDE SEQUENCE</scope>
    <source>
        <strain evidence="18">KCTC 23430</strain>
    </source>
</reference>
<keyword evidence="6" id="KW-0479">Metal-binding</keyword>
<organism evidence="18 19">
    <name type="scientific">Parahalioglobus pacificus</name>
    <dbReference type="NCBI Taxonomy" id="930806"/>
    <lineage>
        <taxon>Bacteria</taxon>
        <taxon>Pseudomonadati</taxon>
        <taxon>Pseudomonadota</taxon>
        <taxon>Gammaproteobacteria</taxon>
        <taxon>Cellvibrionales</taxon>
        <taxon>Halieaceae</taxon>
        <taxon>Parahalioglobus</taxon>
    </lineage>
</organism>